<dbReference type="EMBL" id="LFIV01000009">
    <property type="protein sequence ID" value="KZL77145.1"/>
    <property type="molecule type" value="Genomic_DNA"/>
</dbReference>
<dbReference type="AlphaFoldDB" id="A0A166Y0E2"/>
<feature type="region of interest" description="Disordered" evidence="1">
    <location>
        <begin position="110"/>
        <end position="295"/>
    </location>
</feature>
<dbReference type="CDD" id="cd19757">
    <property type="entry name" value="Bbox1"/>
    <property type="match status" value="1"/>
</dbReference>
<name>A0A166Y0E2_9PEZI</name>
<accession>A0A166Y0E2</accession>
<feature type="compositionally biased region" description="Polar residues" evidence="1">
    <location>
        <begin position="132"/>
        <end position="142"/>
    </location>
</feature>
<evidence type="ECO:0000313" key="3">
    <source>
        <dbReference type="Proteomes" id="UP000076552"/>
    </source>
</evidence>
<dbReference type="Proteomes" id="UP000076552">
    <property type="component" value="Unassembled WGS sequence"/>
</dbReference>
<feature type="compositionally biased region" description="Low complexity" evidence="1">
    <location>
        <begin position="217"/>
        <end position="233"/>
    </location>
</feature>
<feature type="region of interest" description="Disordered" evidence="1">
    <location>
        <begin position="1"/>
        <end position="27"/>
    </location>
</feature>
<sequence length="647" mass="69787">MDSKTPVRDERQPRQAKKTKTQIEADSDEEFWEKQRLRHQWAPCQIHYVKCDSCDELAADQFAHQMCGVCAIAICRDCVAAGNMKFFPTHPQKRVDELDWEPLSVTAANAHKTGHGPTQVNNIVPGTGSGGQRSPASATSVRQRPAGLSGSSSTVGNTRGSKGSSSRKGKGMATAGLDSSDGPKQIQVTPFPYPHTRPSLQAPDSFPPSFLFRPLQTTPTSNKSSPLTLSTPTKKSKKSSEKTIILSDSDSDLDCDMNAHSTDSSDKEYVPRADLSRKVSTSSKKGVDETESVGTPVNNASVAPIGLANSRPVRAATIQTYEKMRQANVKKQHEAEEFDDVFGADQNTEYGPKMAVSAQNSRLTRHTPSAEILARGAKTGGYAQHGTVSGGNAYLHAPEHAQQAAGDDVKNHTQLYLHKGLPQLHPGAGSKAQTKATRPLAPAVTADDKKRAAAFAAEEAPAPKRQNTSLQRFGPARYAIQETETSVRVAAPQITPAERDANRIFVTAGLDGLAAAIEHKVRLRLAIAGVRTVQDAEIELRNAVHGAWVSNMALASIKRMDGSLAAIQLLRGYANLVMMRLQMNGTGLLKNWIDATEKEMQGRAPFVPNELRIQAVAPATQYGLTFKIGETDVFMANILAGMKNSSR</sequence>
<feature type="region of interest" description="Disordered" evidence="1">
    <location>
        <begin position="424"/>
        <end position="445"/>
    </location>
</feature>
<feature type="compositionally biased region" description="Basic and acidic residues" evidence="1">
    <location>
        <begin position="1"/>
        <end position="13"/>
    </location>
</feature>
<keyword evidence="3" id="KW-1185">Reference proteome</keyword>
<evidence type="ECO:0000313" key="2">
    <source>
        <dbReference type="EMBL" id="KZL77145.1"/>
    </source>
</evidence>
<feature type="compositionally biased region" description="Basic and acidic residues" evidence="1">
    <location>
        <begin position="263"/>
        <end position="277"/>
    </location>
</feature>
<protein>
    <submittedName>
        <fullName evidence="2">Uncharacterized protein</fullName>
    </submittedName>
</protein>
<organism evidence="2 3">
    <name type="scientific">Colletotrichum tofieldiae</name>
    <dbReference type="NCBI Taxonomy" id="708197"/>
    <lineage>
        <taxon>Eukaryota</taxon>
        <taxon>Fungi</taxon>
        <taxon>Dikarya</taxon>
        <taxon>Ascomycota</taxon>
        <taxon>Pezizomycotina</taxon>
        <taxon>Sordariomycetes</taxon>
        <taxon>Hypocreomycetidae</taxon>
        <taxon>Glomerellales</taxon>
        <taxon>Glomerellaceae</taxon>
        <taxon>Colletotrichum</taxon>
        <taxon>Colletotrichum spaethianum species complex</taxon>
    </lineage>
</organism>
<evidence type="ECO:0000256" key="1">
    <source>
        <dbReference type="SAM" id="MobiDB-lite"/>
    </source>
</evidence>
<feature type="compositionally biased region" description="Polar residues" evidence="1">
    <location>
        <begin position="149"/>
        <end position="158"/>
    </location>
</feature>
<gene>
    <name evidence="2" type="ORF">CT0861_09059</name>
</gene>
<proteinExistence type="predicted"/>
<comment type="caution">
    <text evidence="2">The sequence shown here is derived from an EMBL/GenBank/DDBJ whole genome shotgun (WGS) entry which is preliminary data.</text>
</comment>
<reference evidence="2 3" key="1">
    <citation type="submission" date="2015-06" db="EMBL/GenBank/DDBJ databases">
        <title>Survival trade-offs in plant roots during colonization by closely related pathogenic and mutualistic fungi.</title>
        <authorList>
            <person name="Hacquard S."/>
            <person name="Kracher B."/>
            <person name="Hiruma K."/>
            <person name="Weinman A."/>
            <person name="Muench P."/>
            <person name="Garrido Oter R."/>
            <person name="Ver Loren van Themaat E."/>
            <person name="Dallerey J.-F."/>
            <person name="Damm U."/>
            <person name="Henrissat B."/>
            <person name="Lespinet O."/>
            <person name="Thon M."/>
            <person name="Kemen E."/>
            <person name="McHardy A.C."/>
            <person name="Schulze-Lefert P."/>
            <person name="O'Connell R.J."/>
        </authorList>
    </citation>
    <scope>NUCLEOTIDE SEQUENCE [LARGE SCALE GENOMIC DNA]</scope>
    <source>
        <strain evidence="2 3">0861</strain>
    </source>
</reference>